<organism evidence="2 3">
    <name type="scientific">Pedobacter flavus</name>
    <dbReference type="NCBI Taxonomy" id="3113906"/>
    <lineage>
        <taxon>Bacteria</taxon>
        <taxon>Pseudomonadati</taxon>
        <taxon>Bacteroidota</taxon>
        <taxon>Sphingobacteriia</taxon>
        <taxon>Sphingobacteriales</taxon>
        <taxon>Sphingobacteriaceae</taxon>
        <taxon>Pedobacter</taxon>
    </lineage>
</organism>
<reference evidence="2 3" key="1">
    <citation type="submission" date="2024-01" db="EMBL/GenBank/DDBJ databases">
        <title>Pedobacter sp. nov., isolated from oil-contaminated soil.</title>
        <authorList>
            <person name="Le N.T.T."/>
        </authorList>
    </citation>
    <scope>NUCLEOTIDE SEQUENCE [LARGE SCALE GENOMIC DNA]</scope>
    <source>
        <strain evidence="2 3">VNH31</strain>
    </source>
</reference>
<dbReference type="Proteomes" id="UP001337681">
    <property type="component" value="Unassembled WGS sequence"/>
</dbReference>
<name>A0ABU7GZ05_9SPHI</name>
<evidence type="ECO:0000256" key="1">
    <source>
        <dbReference type="SAM" id="Phobius"/>
    </source>
</evidence>
<evidence type="ECO:0000313" key="3">
    <source>
        <dbReference type="Proteomes" id="UP001337681"/>
    </source>
</evidence>
<sequence>MIKKLKIQRGIWVIVLGLISLIIHYLITLNDTNNTQFALGTAGVLFIAGSIMLLYPIIIAKKDKDGIVQLDQEKIKKEDL</sequence>
<gene>
    <name evidence="2" type="ORF">VRU49_01100</name>
</gene>
<feature type="transmembrane region" description="Helical" evidence="1">
    <location>
        <begin position="35"/>
        <end position="55"/>
    </location>
</feature>
<protein>
    <submittedName>
        <fullName evidence="2">Isoleucyl-tRNA synthetase</fullName>
    </submittedName>
</protein>
<keyword evidence="3" id="KW-1185">Reference proteome</keyword>
<keyword evidence="1" id="KW-0472">Membrane</keyword>
<feature type="transmembrane region" description="Helical" evidence="1">
    <location>
        <begin position="12"/>
        <end position="29"/>
    </location>
</feature>
<dbReference type="EMBL" id="JAZDQU010000001">
    <property type="protein sequence ID" value="MEE1884003.1"/>
    <property type="molecule type" value="Genomic_DNA"/>
</dbReference>
<evidence type="ECO:0000313" key="2">
    <source>
        <dbReference type="EMBL" id="MEE1884003.1"/>
    </source>
</evidence>
<proteinExistence type="predicted"/>
<accession>A0ABU7GZ05</accession>
<keyword evidence="1" id="KW-1133">Transmembrane helix</keyword>
<keyword evidence="1" id="KW-0812">Transmembrane</keyword>
<dbReference type="RefSeq" id="WP_330144925.1">
    <property type="nucleotide sequence ID" value="NZ_JAZDQU010000001.1"/>
</dbReference>
<comment type="caution">
    <text evidence="2">The sequence shown here is derived from an EMBL/GenBank/DDBJ whole genome shotgun (WGS) entry which is preliminary data.</text>
</comment>